<keyword evidence="5" id="KW-1185">Reference proteome</keyword>
<evidence type="ECO:0000313" key="4">
    <source>
        <dbReference type="EMBL" id="KAL3278065.1"/>
    </source>
</evidence>
<dbReference type="FunFam" id="2.60.40.10:FF:000877">
    <property type="entry name" value="CLUMA_CG002357, isoform A"/>
    <property type="match status" value="1"/>
</dbReference>
<dbReference type="PANTHER" id="PTHR45080:SF38">
    <property type="entry name" value="FI23916P1-RELATED"/>
    <property type="match status" value="1"/>
</dbReference>
<dbReference type="InterPro" id="IPR036179">
    <property type="entry name" value="Ig-like_dom_sf"/>
</dbReference>
<sequence length="295" mass="33713">MFHFYLQDGLLPSGLQVQSGYLLSLGDVQRQDAGMYQCTASNGIGQPVAGEIRLHVLYPPEVSVLRSWVNSGEGMEAKLDCVVHSDPPAEVSWYQDSFLLQPTDRRLMSNNGQTYTLTIRNVQISDFGNYSCTVVNSIGRDKRYIELSGKPGPARITSPTYSNPHEYLLTWTVQSVFPILDVRILFRRVMINATYQYPGQWHDLLVKPTQRYNSATGERYQSYKITGLIPDSVYECLVQTKNQHGFGELSDLHQWFSSQKGRPLVYSNSDGSRKKQNFLKFVLLICLHHFRVYFH</sequence>
<dbReference type="Pfam" id="PF07679">
    <property type="entry name" value="I-set"/>
    <property type="match status" value="1"/>
</dbReference>
<comment type="caution">
    <text evidence="4">The sequence shown here is derived from an EMBL/GenBank/DDBJ whole genome shotgun (WGS) entry which is preliminary data.</text>
</comment>
<dbReference type="CDD" id="cd00063">
    <property type="entry name" value="FN3"/>
    <property type="match status" value="1"/>
</dbReference>
<dbReference type="SMART" id="SM00408">
    <property type="entry name" value="IGc2"/>
    <property type="match status" value="1"/>
</dbReference>
<dbReference type="GO" id="GO:0009653">
    <property type="term" value="P:anatomical structure morphogenesis"/>
    <property type="evidence" value="ECO:0007669"/>
    <property type="project" value="UniProtKB-ARBA"/>
</dbReference>
<dbReference type="SMART" id="SM00409">
    <property type="entry name" value="IG"/>
    <property type="match status" value="2"/>
</dbReference>
<evidence type="ECO:0000313" key="5">
    <source>
        <dbReference type="Proteomes" id="UP001516400"/>
    </source>
</evidence>
<keyword evidence="2" id="KW-0393">Immunoglobulin domain</keyword>
<gene>
    <name evidence="4" type="ORF">HHI36_013409</name>
</gene>
<dbReference type="InterPro" id="IPR007110">
    <property type="entry name" value="Ig-like_dom"/>
</dbReference>
<organism evidence="4 5">
    <name type="scientific">Cryptolaemus montrouzieri</name>
    <dbReference type="NCBI Taxonomy" id="559131"/>
    <lineage>
        <taxon>Eukaryota</taxon>
        <taxon>Metazoa</taxon>
        <taxon>Ecdysozoa</taxon>
        <taxon>Arthropoda</taxon>
        <taxon>Hexapoda</taxon>
        <taxon>Insecta</taxon>
        <taxon>Pterygota</taxon>
        <taxon>Neoptera</taxon>
        <taxon>Endopterygota</taxon>
        <taxon>Coleoptera</taxon>
        <taxon>Polyphaga</taxon>
        <taxon>Cucujiformia</taxon>
        <taxon>Coccinelloidea</taxon>
        <taxon>Coccinellidae</taxon>
        <taxon>Scymninae</taxon>
        <taxon>Scymnini</taxon>
        <taxon>Cryptolaemus</taxon>
    </lineage>
</organism>
<dbReference type="InterPro" id="IPR003961">
    <property type="entry name" value="FN3_dom"/>
</dbReference>
<dbReference type="InterPro" id="IPR003599">
    <property type="entry name" value="Ig_sub"/>
</dbReference>
<dbReference type="Proteomes" id="UP001516400">
    <property type="component" value="Unassembled WGS sequence"/>
</dbReference>
<dbReference type="CDD" id="cd00096">
    <property type="entry name" value="Ig"/>
    <property type="match status" value="1"/>
</dbReference>
<dbReference type="InterPro" id="IPR050958">
    <property type="entry name" value="Cell_Adh-Cytoskel_Orgn"/>
</dbReference>
<dbReference type="InterPro" id="IPR013783">
    <property type="entry name" value="Ig-like_fold"/>
</dbReference>
<evidence type="ECO:0000256" key="1">
    <source>
        <dbReference type="ARBA" id="ARBA00022737"/>
    </source>
</evidence>
<evidence type="ECO:0000259" key="3">
    <source>
        <dbReference type="PROSITE" id="PS50835"/>
    </source>
</evidence>
<dbReference type="GO" id="GO:0030154">
    <property type="term" value="P:cell differentiation"/>
    <property type="evidence" value="ECO:0007669"/>
    <property type="project" value="UniProtKB-ARBA"/>
</dbReference>
<name>A0ABD2NHM1_9CUCU</name>
<dbReference type="InterPro" id="IPR003598">
    <property type="entry name" value="Ig_sub2"/>
</dbReference>
<proteinExistence type="predicted"/>
<dbReference type="EMBL" id="JABFTP020000103">
    <property type="protein sequence ID" value="KAL3278065.1"/>
    <property type="molecule type" value="Genomic_DNA"/>
</dbReference>
<protein>
    <recommendedName>
        <fullName evidence="3">Ig-like domain-containing protein</fullName>
    </recommendedName>
</protein>
<evidence type="ECO:0000256" key="2">
    <source>
        <dbReference type="ARBA" id="ARBA00023319"/>
    </source>
</evidence>
<dbReference type="AlphaFoldDB" id="A0ABD2NHM1"/>
<feature type="domain" description="Ig-like" evidence="3">
    <location>
        <begin position="60"/>
        <end position="148"/>
    </location>
</feature>
<dbReference type="InterPro" id="IPR036116">
    <property type="entry name" value="FN3_sf"/>
</dbReference>
<dbReference type="SUPFAM" id="SSF48726">
    <property type="entry name" value="Immunoglobulin"/>
    <property type="match status" value="2"/>
</dbReference>
<dbReference type="InterPro" id="IPR013098">
    <property type="entry name" value="Ig_I-set"/>
</dbReference>
<keyword evidence="1" id="KW-0677">Repeat</keyword>
<dbReference type="Gene3D" id="2.60.40.10">
    <property type="entry name" value="Immunoglobulins"/>
    <property type="match status" value="3"/>
</dbReference>
<dbReference type="SUPFAM" id="SSF49265">
    <property type="entry name" value="Fibronectin type III"/>
    <property type="match status" value="1"/>
</dbReference>
<reference evidence="4 5" key="1">
    <citation type="journal article" date="2021" name="BMC Biol.">
        <title>Horizontally acquired antibacterial genes associated with adaptive radiation of ladybird beetles.</title>
        <authorList>
            <person name="Li H.S."/>
            <person name="Tang X.F."/>
            <person name="Huang Y.H."/>
            <person name="Xu Z.Y."/>
            <person name="Chen M.L."/>
            <person name="Du X.Y."/>
            <person name="Qiu B.Y."/>
            <person name="Chen P.T."/>
            <person name="Zhang W."/>
            <person name="Slipinski A."/>
            <person name="Escalona H.E."/>
            <person name="Waterhouse R.M."/>
            <person name="Zwick A."/>
            <person name="Pang H."/>
        </authorList>
    </citation>
    <scope>NUCLEOTIDE SEQUENCE [LARGE SCALE GENOMIC DNA]</scope>
    <source>
        <strain evidence="4">SYSU2018</strain>
    </source>
</reference>
<dbReference type="PANTHER" id="PTHR45080">
    <property type="entry name" value="CONTACTIN 5"/>
    <property type="match status" value="1"/>
</dbReference>
<dbReference type="PROSITE" id="PS50835">
    <property type="entry name" value="IG_LIKE"/>
    <property type="match status" value="1"/>
</dbReference>
<accession>A0ABD2NHM1</accession>